<dbReference type="InterPro" id="IPR050157">
    <property type="entry name" value="PSI_iron-sulfur_center"/>
</dbReference>
<dbReference type="Proteomes" id="UP000241048">
    <property type="component" value="Unassembled WGS sequence"/>
</dbReference>
<dbReference type="RefSeq" id="WP_022360326.1">
    <property type="nucleotide sequence ID" value="NZ_CAUWBW010000001.1"/>
</dbReference>
<dbReference type="PROSITE" id="PS00198">
    <property type="entry name" value="4FE4S_FER_1"/>
    <property type="match status" value="1"/>
</dbReference>
<evidence type="ECO:0000256" key="6">
    <source>
        <dbReference type="ARBA" id="ARBA00023004"/>
    </source>
</evidence>
<feature type="domain" description="4Fe-4S ferredoxin-type" evidence="8">
    <location>
        <begin position="72"/>
        <end position="96"/>
    </location>
</feature>
<dbReference type="PANTHER" id="PTHR24960:SF79">
    <property type="entry name" value="PHOTOSYSTEM I IRON-SULFUR CENTER"/>
    <property type="match status" value="1"/>
</dbReference>
<evidence type="ECO:0000259" key="8">
    <source>
        <dbReference type="PROSITE" id="PS51379"/>
    </source>
</evidence>
<feature type="domain" description="4Fe-4S ferredoxin-type" evidence="8">
    <location>
        <begin position="42"/>
        <end position="71"/>
    </location>
</feature>
<evidence type="ECO:0000256" key="1">
    <source>
        <dbReference type="ARBA" id="ARBA00001966"/>
    </source>
</evidence>
<evidence type="ECO:0000256" key="3">
    <source>
        <dbReference type="ARBA" id="ARBA00013529"/>
    </source>
</evidence>
<dbReference type="Pfam" id="PF13187">
    <property type="entry name" value="Fer4_9"/>
    <property type="match status" value="1"/>
</dbReference>
<dbReference type="SUPFAM" id="SSF54862">
    <property type="entry name" value="4Fe-4S ferredoxins"/>
    <property type="match status" value="1"/>
</dbReference>
<dbReference type="EMBL" id="PYLO01000004">
    <property type="protein sequence ID" value="PST36500.1"/>
    <property type="molecule type" value="Genomic_DNA"/>
</dbReference>
<keyword evidence="4" id="KW-0004">4Fe-4S</keyword>
<dbReference type="CDD" id="cd16372">
    <property type="entry name" value="DMSOR_beta_like"/>
    <property type="match status" value="1"/>
</dbReference>
<keyword evidence="7" id="KW-0411">Iron-sulfur</keyword>
<dbReference type="Pfam" id="PF00037">
    <property type="entry name" value="Fer4"/>
    <property type="match status" value="2"/>
</dbReference>
<dbReference type="PROSITE" id="PS51379">
    <property type="entry name" value="4FE4S_FER_2"/>
    <property type="match status" value="4"/>
</dbReference>
<dbReference type="InterPro" id="IPR017900">
    <property type="entry name" value="4Fe4S_Fe_S_CS"/>
</dbReference>
<accession>A0A2T3FMK0</accession>
<evidence type="ECO:0000313" key="10">
    <source>
        <dbReference type="Proteomes" id="UP000241048"/>
    </source>
</evidence>
<evidence type="ECO:0000256" key="2">
    <source>
        <dbReference type="ARBA" id="ARBA00003532"/>
    </source>
</evidence>
<gene>
    <name evidence="9" type="ORF">C7U56_11960</name>
</gene>
<feature type="domain" description="4Fe-4S ferredoxin-type" evidence="8">
    <location>
        <begin position="99"/>
        <end position="128"/>
    </location>
</feature>
<comment type="caution">
    <text evidence="9">The sequence shown here is derived from an EMBL/GenBank/DDBJ whole genome shotgun (WGS) entry which is preliminary data.</text>
</comment>
<keyword evidence="6" id="KW-0408">Iron</keyword>
<dbReference type="GeneID" id="79841012"/>
<organism evidence="9 10">
    <name type="scientific">Clostridium fessum</name>
    <dbReference type="NCBI Taxonomy" id="2126740"/>
    <lineage>
        <taxon>Bacteria</taxon>
        <taxon>Bacillati</taxon>
        <taxon>Bacillota</taxon>
        <taxon>Clostridia</taxon>
        <taxon>Eubacteriales</taxon>
        <taxon>Clostridiaceae</taxon>
        <taxon>Clostridium</taxon>
    </lineage>
</organism>
<dbReference type="GO" id="GO:0046872">
    <property type="term" value="F:metal ion binding"/>
    <property type="evidence" value="ECO:0007669"/>
    <property type="project" value="UniProtKB-KW"/>
</dbReference>
<name>A0A2T3FMK0_9CLOT</name>
<evidence type="ECO:0000256" key="5">
    <source>
        <dbReference type="ARBA" id="ARBA00022723"/>
    </source>
</evidence>
<evidence type="ECO:0000256" key="7">
    <source>
        <dbReference type="ARBA" id="ARBA00023014"/>
    </source>
</evidence>
<sequence>MRRLEKDESLCIGCHQCEEACSKAFYKVSDPMKSCIRITDKEDGSHHIAVCTQCGKCSEVCNTGVITEDARGVYRLNKKECAGCLMCVGFCPENVMVQCDDYLEPSKCTACGLCVKACPTGAIRLVEE</sequence>
<dbReference type="Gene3D" id="3.30.70.20">
    <property type="match status" value="2"/>
</dbReference>
<dbReference type="InterPro" id="IPR017896">
    <property type="entry name" value="4Fe4S_Fe-S-bd"/>
</dbReference>
<protein>
    <recommendedName>
        <fullName evidence="3">Ferredoxin</fullName>
    </recommendedName>
</protein>
<reference evidence="9 10" key="1">
    <citation type="submission" date="2018-03" db="EMBL/GenBank/DDBJ databases">
        <title>Lachnoclostridium SNUG30386 gen.nov., sp.nov., isolated from human faeces.</title>
        <authorList>
            <person name="Seo B."/>
            <person name="Jeon K."/>
            <person name="Ko G."/>
        </authorList>
    </citation>
    <scope>NUCLEOTIDE SEQUENCE [LARGE SCALE GENOMIC DNA]</scope>
    <source>
        <strain evidence="9 10">SNUG30386</strain>
    </source>
</reference>
<proteinExistence type="predicted"/>
<comment type="cofactor">
    <cofactor evidence="1">
        <name>[4Fe-4S] cluster</name>
        <dbReference type="ChEBI" id="CHEBI:49883"/>
    </cofactor>
</comment>
<keyword evidence="5" id="KW-0479">Metal-binding</keyword>
<comment type="function">
    <text evidence="2">Ferredoxins are iron-sulfur proteins that transfer electrons in a wide variety of metabolic reactions.</text>
</comment>
<evidence type="ECO:0000256" key="4">
    <source>
        <dbReference type="ARBA" id="ARBA00022485"/>
    </source>
</evidence>
<feature type="domain" description="4Fe-4S ferredoxin-type" evidence="8">
    <location>
        <begin position="2"/>
        <end position="31"/>
    </location>
</feature>
<evidence type="ECO:0000313" key="9">
    <source>
        <dbReference type="EMBL" id="PST36500.1"/>
    </source>
</evidence>
<dbReference type="AlphaFoldDB" id="A0A2T3FMK0"/>
<keyword evidence="10" id="KW-1185">Reference proteome</keyword>
<dbReference type="PANTHER" id="PTHR24960">
    <property type="entry name" value="PHOTOSYSTEM I IRON-SULFUR CENTER-RELATED"/>
    <property type="match status" value="1"/>
</dbReference>
<dbReference type="GO" id="GO:0051539">
    <property type="term" value="F:4 iron, 4 sulfur cluster binding"/>
    <property type="evidence" value="ECO:0007669"/>
    <property type="project" value="UniProtKB-KW"/>
</dbReference>